<name>A0A8G1XFZ4_9ACTN</name>
<keyword evidence="2" id="KW-0812">Transmembrane</keyword>
<feature type="compositionally biased region" description="Low complexity" evidence="1">
    <location>
        <begin position="420"/>
        <end position="436"/>
    </location>
</feature>
<feature type="compositionally biased region" description="Pro residues" evidence="1">
    <location>
        <begin position="84"/>
        <end position="95"/>
    </location>
</feature>
<evidence type="ECO:0000313" key="3">
    <source>
        <dbReference type="EMBL" id="ROR44572.1"/>
    </source>
</evidence>
<evidence type="ECO:0008006" key="5">
    <source>
        <dbReference type="Google" id="ProtNLM"/>
    </source>
</evidence>
<sequence length="519" mass="52326">MPAERCPRCGTARAAGGCACQAVSPVEETAVLPHLEGPPLVRPYVAGASVVEPGDPARDPFAARGAQPPVQPAAVQPIAAVPPVAAPPRSGPPVAVPTSAAQPPAVQPITGPPPSAGPPPPGRPPHVPQAASPFGPPQPTAAPAPPHPQPQPRPDAAATQLLPPVPPQQSQPQPDAAATQLLPPVPPQQQQQAPHSGAPGRFVPIPPPGQGAAQVPVAEQTMPLTLGPVAGSRQHPSPLAAAYPPVGAEQDGVTRPIPLDLQGDGEADDARGGPDGPGDGPWAAGAGADLGMFTFREDGSEGPVSRADRREQRRQTADRRRLVIAGGAVGVTALGATLAMLLSSSSTTVDKALPAPTGPAVSSPAEVSPSPTDTAPAAESSAPAAESPSPTRTTARPTQAVTTKAVAPPTTEAPSPPGSPSASRTTTPSATPGAATLRLNDTGPDVAQMQQLLMAVNCDRIGPLDSDRTSSNQPGFGYWTQSVLASFQRRNRALKGVDLGVYDPQTRSALQDAAQHPDC</sequence>
<dbReference type="OrthoDB" id="4226197at2"/>
<feature type="compositionally biased region" description="Pro residues" evidence="1">
    <location>
        <begin position="134"/>
        <end position="153"/>
    </location>
</feature>
<dbReference type="InterPro" id="IPR036366">
    <property type="entry name" value="PGBDSf"/>
</dbReference>
<feature type="region of interest" description="Disordered" evidence="1">
    <location>
        <begin position="349"/>
        <end position="440"/>
    </location>
</feature>
<feature type="compositionally biased region" description="Low complexity" evidence="1">
    <location>
        <begin position="62"/>
        <end position="83"/>
    </location>
</feature>
<dbReference type="Gene3D" id="1.10.101.10">
    <property type="entry name" value="PGBD-like superfamily/PGBD"/>
    <property type="match status" value="1"/>
</dbReference>
<proteinExistence type="predicted"/>
<dbReference type="InterPro" id="IPR036365">
    <property type="entry name" value="PGBD-like_sf"/>
</dbReference>
<reference evidence="3 4" key="1">
    <citation type="submission" date="2018-11" db="EMBL/GenBank/DDBJ databases">
        <title>Sequencing the genomes of 1000 actinobacteria strains.</title>
        <authorList>
            <person name="Klenk H.-P."/>
        </authorList>
    </citation>
    <scope>NUCLEOTIDE SEQUENCE [LARGE SCALE GENOMIC DNA]</scope>
    <source>
        <strain evidence="3 4">DSM 44780</strain>
    </source>
</reference>
<feature type="compositionally biased region" description="Low complexity" evidence="1">
    <location>
        <begin position="359"/>
        <end position="413"/>
    </location>
</feature>
<keyword evidence="2" id="KW-1133">Transmembrane helix</keyword>
<feature type="compositionally biased region" description="Low complexity" evidence="1">
    <location>
        <begin position="170"/>
        <end position="199"/>
    </location>
</feature>
<evidence type="ECO:0000313" key="4">
    <source>
        <dbReference type="Proteomes" id="UP000267408"/>
    </source>
</evidence>
<dbReference type="EMBL" id="RJVJ01000001">
    <property type="protein sequence ID" value="ROR44572.1"/>
    <property type="molecule type" value="Genomic_DNA"/>
</dbReference>
<comment type="caution">
    <text evidence="3">The sequence shown here is derived from an EMBL/GenBank/DDBJ whole genome shotgun (WGS) entry which is preliminary data.</text>
</comment>
<dbReference type="RefSeq" id="WP_123555950.1">
    <property type="nucleotide sequence ID" value="NZ_RJVJ01000001.1"/>
</dbReference>
<keyword evidence="2" id="KW-0472">Membrane</keyword>
<organism evidence="3 4">
    <name type="scientific">Kitasatospora cineracea</name>
    <dbReference type="NCBI Taxonomy" id="88074"/>
    <lineage>
        <taxon>Bacteria</taxon>
        <taxon>Bacillati</taxon>
        <taxon>Actinomycetota</taxon>
        <taxon>Actinomycetes</taxon>
        <taxon>Kitasatosporales</taxon>
        <taxon>Streptomycetaceae</taxon>
        <taxon>Kitasatospora</taxon>
    </lineage>
</organism>
<feature type="transmembrane region" description="Helical" evidence="2">
    <location>
        <begin position="322"/>
        <end position="342"/>
    </location>
</feature>
<protein>
    <recommendedName>
        <fullName evidence="5">Peptidoglycan binding protein</fullName>
    </recommendedName>
</protein>
<feature type="compositionally biased region" description="Pro residues" evidence="1">
    <location>
        <begin position="110"/>
        <end position="127"/>
    </location>
</feature>
<evidence type="ECO:0000256" key="2">
    <source>
        <dbReference type="SAM" id="Phobius"/>
    </source>
</evidence>
<feature type="compositionally biased region" description="Low complexity" evidence="1">
    <location>
        <begin position="280"/>
        <end position="291"/>
    </location>
</feature>
<dbReference type="Proteomes" id="UP000267408">
    <property type="component" value="Unassembled WGS sequence"/>
</dbReference>
<dbReference type="SUPFAM" id="SSF47090">
    <property type="entry name" value="PGBD-like"/>
    <property type="match status" value="1"/>
</dbReference>
<accession>A0A8G1XFZ4</accession>
<dbReference type="AlphaFoldDB" id="A0A8G1XFZ4"/>
<evidence type="ECO:0000256" key="1">
    <source>
        <dbReference type="SAM" id="MobiDB-lite"/>
    </source>
</evidence>
<gene>
    <name evidence="3" type="ORF">EDD39_2776</name>
</gene>
<feature type="compositionally biased region" description="Basic and acidic residues" evidence="1">
    <location>
        <begin position="306"/>
        <end position="321"/>
    </location>
</feature>
<feature type="region of interest" description="Disordered" evidence="1">
    <location>
        <begin position="50"/>
        <end position="328"/>
    </location>
</feature>